<reference evidence="5 7" key="2">
    <citation type="journal article" date="2014" name="BMC Genomics">
        <title>An improved genome release (version Mt4.0) for the model legume Medicago truncatula.</title>
        <authorList>
            <person name="Tang H."/>
            <person name="Krishnakumar V."/>
            <person name="Bidwell S."/>
            <person name="Rosen B."/>
            <person name="Chan A."/>
            <person name="Zhou S."/>
            <person name="Gentzbittel L."/>
            <person name="Childs K.L."/>
            <person name="Yandell M."/>
            <person name="Gundlach H."/>
            <person name="Mayer K.F."/>
            <person name="Schwartz D.C."/>
            <person name="Town C.D."/>
        </authorList>
    </citation>
    <scope>GENOME REANNOTATION</scope>
    <source>
        <strain evidence="5">A17</strain>
        <strain evidence="6 7">cv. Jemalong A17</strain>
    </source>
</reference>
<name>A0A072TT36_MEDTR</name>
<dbReference type="AlphaFoldDB" id="A0A072TT36"/>
<dbReference type="Pfam" id="PF00664">
    <property type="entry name" value="ABC_membrane"/>
    <property type="match status" value="1"/>
</dbReference>
<evidence type="ECO:0000256" key="1">
    <source>
        <dbReference type="ARBA" id="ARBA00022692"/>
    </source>
</evidence>
<evidence type="ECO:0000313" key="5">
    <source>
        <dbReference type="EMBL" id="KEH20587.1"/>
    </source>
</evidence>
<dbReference type="GO" id="GO:0016020">
    <property type="term" value="C:membrane"/>
    <property type="evidence" value="ECO:0007669"/>
    <property type="project" value="InterPro"/>
</dbReference>
<keyword evidence="3" id="KW-0472">Membrane</keyword>
<keyword evidence="1" id="KW-0812">Transmembrane</keyword>
<sequence length="139" mass="16111">MLEANCLSMHRRKVVSLIETTKCILQRVVFRSFSPSQLFNYLKFISNVWYSHQISGLFKKTYYGIAGGKLIRRIRKMCFEKVVYMEVSWFVESEHSNGARLSTDADSIQHNFTIHTMKKLYDESSQATNDAVGNIKTVD</sequence>
<dbReference type="EMBL" id="CM001224">
    <property type="protein sequence ID" value="KEH20587.1"/>
    <property type="molecule type" value="Genomic_DNA"/>
</dbReference>
<dbReference type="EnsemblPlants" id="KEH20587">
    <property type="protein sequence ID" value="KEH20587"/>
    <property type="gene ID" value="MTR_8g080430"/>
</dbReference>
<dbReference type="InterPro" id="IPR011527">
    <property type="entry name" value="ABC1_TM_dom"/>
</dbReference>
<evidence type="ECO:0000256" key="2">
    <source>
        <dbReference type="ARBA" id="ARBA00022989"/>
    </source>
</evidence>
<evidence type="ECO:0000313" key="7">
    <source>
        <dbReference type="Proteomes" id="UP000002051"/>
    </source>
</evidence>
<organism evidence="5 7">
    <name type="scientific">Medicago truncatula</name>
    <name type="common">Barrel medic</name>
    <name type="synonym">Medicago tribuloides</name>
    <dbReference type="NCBI Taxonomy" id="3880"/>
    <lineage>
        <taxon>Eukaryota</taxon>
        <taxon>Viridiplantae</taxon>
        <taxon>Streptophyta</taxon>
        <taxon>Embryophyta</taxon>
        <taxon>Tracheophyta</taxon>
        <taxon>Spermatophyta</taxon>
        <taxon>Magnoliopsida</taxon>
        <taxon>eudicotyledons</taxon>
        <taxon>Gunneridae</taxon>
        <taxon>Pentapetalae</taxon>
        <taxon>rosids</taxon>
        <taxon>fabids</taxon>
        <taxon>Fabales</taxon>
        <taxon>Fabaceae</taxon>
        <taxon>Papilionoideae</taxon>
        <taxon>50 kb inversion clade</taxon>
        <taxon>NPAAA clade</taxon>
        <taxon>Hologalegina</taxon>
        <taxon>IRL clade</taxon>
        <taxon>Trifolieae</taxon>
        <taxon>Medicago</taxon>
    </lineage>
</organism>
<dbReference type="HOGENOM" id="CLU_1848112_0_0_1"/>
<reference evidence="6" key="3">
    <citation type="submission" date="2015-04" db="UniProtKB">
        <authorList>
            <consortium name="EnsemblPlants"/>
        </authorList>
    </citation>
    <scope>IDENTIFICATION</scope>
    <source>
        <strain evidence="6">cv. Jemalong A17</strain>
    </source>
</reference>
<gene>
    <name evidence="5" type="ordered locus">MTR_8g080430</name>
</gene>
<protein>
    <recommendedName>
        <fullName evidence="4">ABC transmembrane type-1 domain-containing protein</fullName>
    </recommendedName>
</protein>
<dbReference type="GO" id="GO:0005524">
    <property type="term" value="F:ATP binding"/>
    <property type="evidence" value="ECO:0007669"/>
    <property type="project" value="InterPro"/>
</dbReference>
<dbReference type="Gene3D" id="1.20.1560.10">
    <property type="entry name" value="ABC transporter type 1, transmembrane domain"/>
    <property type="match status" value="1"/>
</dbReference>
<evidence type="ECO:0000256" key="3">
    <source>
        <dbReference type="ARBA" id="ARBA00023136"/>
    </source>
</evidence>
<proteinExistence type="predicted"/>
<keyword evidence="2" id="KW-1133">Transmembrane helix</keyword>
<evidence type="ECO:0000259" key="4">
    <source>
        <dbReference type="Pfam" id="PF00664"/>
    </source>
</evidence>
<dbReference type="SUPFAM" id="SSF90123">
    <property type="entry name" value="ABC transporter transmembrane region"/>
    <property type="match status" value="1"/>
</dbReference>
<dbReference type="STRING" id="3880.A0A072TT36"/>
<accession>A0A072TT36</accession>
<dbReference type="InterPro" id="IPR036640">
    <property type="entry name" value="ABC1_TM_sf"/>
</dbReference>
<dbReference type="GO" id="GO:0140359">
    <property type="term" value="F:ABC-type transporter activity"/>
    <property type="evidence" value="ECO:0007669"/>
    <property type="project" value="InterPro"/>
</dbReference>
<dbReference type="Proteomes" id="UP000002051">
    <property type="component" value="Chromosome 8"/>
</dbReference>
<feature type="domain" description="ABC transmembrane type-1" evidence="4">
    <location>
        <begin position="53"/>
        <end position="109"/>
    </location>
</feature>
<keyword evidence="7" id="KW-1185">Reference proteome</keyword>
<reference evidence="5 7" key="1">
    <citation type="journal article" date="2011" name="Nature">
        <title>The Medicago genome provides insight into the evolution of rhizobial symbioses.</title>
        <authorList>
            <person name="Young N.D."/>
            <person name="Debelle F."/>
            <person name="Oldroyd G.E."/>
            <person name="Geurts R."/>
            <person name="Cannon S.B."/>
            <person name="Udvardi M.K."/>
            <person name="Benedito V.A."/>
            <person name="Mayer K.F."/>
            <person name="Gouzy J."/>
            <person name="Schoof H."/>
            <person name="Van de Peer Y."/>
            <person name="Proost S."/>
            <person name="Cook D.R."/>
            <person name="Meyers B.C."/>
            <person name="Spannagl M."/>
            <person name="Cheung F."/>
            <person name="De Mita S."/>
            <person name="Krishnakumar V."/>
            <person name="Gundlach H."/>
            <person name="Zhou S."/>
            <person name="Mudge J."/>
            <person name="Bharti A.K."/>
            <person name="Murray J.D."/>
            <person name="Naoumkina M.A."/>
            <person name="Rosen B."/>
            <person name="Silverstein K.A."/>
            <person name="Tang H."/>
            <person name="Rombauts S."/>
            <person name="Zhao P.X."/>
            <person name="Zhou P."/>
            <person name="Barbe V."/>
            <person name="Bardou P."/>
            <person name="Bechner M."/>
            <person name="Bellec A."/>
            <person name="Berger A."/>
            <person name="Berges H."/>
            <person name="Bidwell S."/>
            <person name="Bisseling T."/>
            <person name="Choisne N."/>
            <person name="Couloux A."/>
            <person name="Denny R."/>
            <person name="Deshpande S."/>
            <person name="Dai X."/>
            <person name="Doyle J.J."/>
            <person name="Dudez A.M."/>
            <person name="Farmer A.D."/>
            <person name="Fouteau S."/>
            <person name="Franken C."/>
            <person name="Gibelin C."/>
            <person name="Gish J."/>
            <person name="Goldstein S."/>
            <person name="Gonzalez A.J."/>
            <person name="Green P.J."/>
            <person name="Hallab A."/>
            <person name="Hartog M."/>
            <person name="Hua A."/>
            <person name="Humphray S.J."/>
            <person name="Jeong D.H."/>
            <person name="Jing Y."/>
            <person name="Jocker A."/>
            <person name="Kenton S.M."/>
            <person name="Kim D.J."/>
            <person name="Klee K."/>
            <person name="Lai H."/>
            <person name="Lang C."/>
            <person name="Lin S."/>
            <person name="Macmil S.L."/>
            <person name="Magdelenat G."/>
            <person name="Matthews L."/>
            <person name="McCorrison J."/>
            <person name="Monaghan E.L."/>
            <person name="Mun J.H."/>
            <person name="Najar F.Z."/>
            <person name="Nicholson C."/>
            <person name="Noirot C."/>
            <person name="O'Bleness M."/>
            <person name="Paule C.R."/>
            <person name="Poulain J."/>
            <person name="Prion F."/>
            <person name="Qin B."/>
            <person name="Qu C."/>
            <person name="Retzel E.F."/>
            <person name="Riddle C."/>
            <person name="Sallet E."/>
            <person name="Samain S."/>
            <person name="Samson N."/>
            <person name="Sanders I."/>
            <person name="Saurat O."/>
            <person name="Scarpelli C."/>
            <person name="Schiex T."/>
            <person name="Segurens B."/>
            <person name="Severin A.J."/>
            <person name="Sherrier D.J."/>
            <person name="Shi R."/>
            <person name="Sims S."/>
            <person name="Singer S.R."/>
            <person name="Sinharoy S."/>
            <person name="Sterck L."/>
            <person name="Viollet A."/>
            <person name="Wang B.B."/>
            <person name="Wang K."/>
            <person name="Wang M."/>
            <person name="Wang X."/>
            <person name="Warfsmann J."/>
            <person name="Weissenbach J."/>
            <person name="White D.D."/>
            <person name="White J.D."/>
            <person name="Wiley G.B."/>
            <person name="Wincker P."/>
            <person name="Xing Y."/>
            <person name="Yang L."/>
            <person name="Yao Z."/>
            <person name="Ying F."/>
            <person name="Zhai J."/>
            <person name="Zhou L."/>
            <person name="Zuber A."/>
            <person name="Denarie J."/>
            <person name="Dixon R.A."/>
            <person name="May G.D."/>
            <person name="Schwartz D.C."/>
            <person name="Rogers J."/>
            <person name="Quetier F."/>
            <person name="Town C.D."/>
            <person name="Roe B.A."/>
        </authorList>
    </citation>
    <scope>NUCLEOTIDE SEQUENCE [LARGE SCALE GENOMIC DNA]</scope>
    <source>
        <strain evidence="5">A17</strain>
        <strain evidence="6 7">cv. Jemalong A17</strain>
    </source>
</reference>
<evidence type="ECO:0000313" key="6">
    <source>
        <dbReference type="EnsemblPlants" id="KEH20587"/>
    </source>
</evidence>